<evidence type="ECO:0000256" key="2">
    <source>
        <dbReference type="ARBA" id="ARBA00004416"/>
    </source>
</evidence>
<evidence type="ECO:0000256" key="7">
    <source>
        <dbReference type="ARBA" id="ARBA00022692"/>
    </source>
</evidence>
<dbReference type="InterPro" id="IPR005546">
    <property type="entry name" value="Autotransporte_beta"/>
</dbReference>
<keyword evidence="13" id="KW-1185">Reference proteome</keyword>
<dbReference type="Pfam" id="PF02415">
    <property type="entry name" value="Chlam_PMP"/>
    <property type="match status" value="2"/>
</dbReference>
<keyword evidence="10" id="KW-0998">Cell outer membrane</keyword>
<evidence type="ECO:0000256" key="1">
    <source>
        <dbReference type="ARBA" id="ARBA00004191"/>
    </source>
</evidence>
<evidence type="ECO:0000313" key="12">
    <source>
        <dbReference type="EMBL" id="QVE48825.1"/>
    </source>
</evidence>
<sequence>MKLKKILMRNLSLRLLALFSLTFITSLEARDLSFPFIIPSLGLPSFPDSLEAYMEETNLLGNTRGATSLTLDGYQKLIASAQLTISQGAVLDCHNLDICNTQGPMIFVNNSTQKAGGTFFANKLQISGNNGFILFSNNSARNSSTDINASIFSLAGAIRADQLGITNNKQPVYFLMNSSVTDGGAIQTTNTITLSDNKAPCLFYSNLSLWDTGRGGAIRTNSFESSKNTKDILFIDNRAGTGGGIASYGGCTFSNNQGNIVFSNNVSSNLGGTNNSNGGGITANSLGFTGNSGKIIFQNNSSTGSGGAVQCSSLNISENHDIYFLDNSAEKGGAISSGSLSISADYGNVTFSNNLCLPVSGDIYRNAINVGNNSKIELGAKYSRAILFYDPIEHDGTGSSIVINPHSDHQGCVVFSGATVYEDLKTEKNLFSQSKTKVELKNGVLAIEDGAGIATYQFEQTGGRLCLGSGGTLAAKEQSDSVKTATATITDLGLNLPSLLSGSQPAKLWIYPSATTTAGATTTFAENTAASITLSGNLTLTDEEGNNPYDTLDLSQGRNHIPLLYLCDNTASKITLDNLNVNAINDTEHYGYQGLWALKWEAKTTVTDSTSADKANTNHKYLYGDWTPTHYLPNPKYQTVLVANALWETFYTTMSSMRTFPDIMEIPAIFELQGQGLITSIHQDNRLKKPGFRMESSGYAVGTSSVKETQQRISFSFAQHFAHLKEKESENKLSSKNYVAGMQLRLPWFDKDVITTTTLIYNYGSHKTKHNYRKENKISRGDFYSHSFAASFNTTFELNPIYEGFDCALFIEAMAFRGSLSSFSEIGDYARSFAVIHPLYNVTLPMGILCQWSHDVHLLSSWKLQLAYHPVIYRHYPELRTTLLTSKGSWESEGTHVARNALAFAVGNETYLFSNLKVFLDYQANFSSSTFCNYLKAGSTLEF</sequence>
<evidence type="ECO:0000259" key="11">
    <source>
        <dbReference type="PROSITE" id="PS51208"/>
    </source>
</evidence>
<keyword evidence="9" id="KW-0472">Membrane</keyword>
<evidence type="ECO:0000313" key="13">
    <source>
        <dbReference type="Proteomes" id="UP000680625"/>
    </source>
</evidence>
<comment type="similarity">
    <text evidence="3">Belongs to the PMP outer membrane protein family.</text>
</comment>
<evidence type="ECO:0000256" key="5">
    <source>
        <dbReference type="ARBA" id="ARBA00022512"/>
    </source>
</evidence>
<dbReference type="SMART" id="SM00869">
    <property type="entry name" value="Autotransporter"/>
    <property type="match status" value="1"/>
</dbReference>
<keyword evidence="5" id="KW-0134">Cell wall</keyword>
<proteinExistence type="inferred from homology"/>
<feature type="domain" description="Autotransporter" evidence="11">
    <location>
        <begin position="665"/>
        <end position="943"/>
    </location>
</feature>
<evidence type="ECO:0000256" key="9">
    <source>
        <dbReference type="ARBA" id="ARBA00023136"/>
    </source>
</evidence>
<dbReference type="SUPFAM" id="SSF103515">
    <property type="entry name" value="Autotransporter"/>
    <property type="match status" value="1"/>
</dbReference>
<dbReference type="RefSeq" id="WP_213240471.1">
    <property type="nucleotide sequence ID" value="NZ_CP060791.1"/>
</dbReference>
<dbReference type="InterPro" id="IPR011427">
    <property type="entry name" value="Polymorphic_membr_middle"/>
</dbReference>
<accession>A0ABX8CCU4</accession>
<keyword evidence="4" id="KW-1134">Transmembrane beta strand</keyword>
<keyword evidence="6" id="KW-0964">Secreted</keyword>
<evidence type="ECO:0000256" key="3">
    <source>
        <dbReference type="ARBA" id="ARBA00007542"/>
    </source>
</evidence>
<evidence type="ECO:0000256" key="8">
    <source>
        <dbReference type="ARBA" id="ARBA00022729"/>
    </source>
</evidence>
<keyword evidence="8" id="KW-0732">Signal</keyword>
<dbReference type="InterPro" id="IPR003368">
    <property type="entry name" value="POMP_repeat"/>
</dbReference>
<comment type="subcellular location">
    <subcellularLocation>
        <location evidence="2">Cell outer membrane</location>
        <topology evidence="2">Peripheral membrane protein</topology>
        <orientation evidence="2">Extracellular side</orientation>
    </subcellularLocation>
    <subcellularLocation>
        <location evidence="1">Secreted</location>
        <location evidence="1">Cell wall</location>
    </subcellularLocation>
</comment>
<dbReference type="Gene3D" id="2.40.128.130">
    <property type="entry name" value="Autotransporter beta-domain"/>
    <property type="match status" value="1"/>
</dbReference>
<organism evidence="12 13">
    <name type="scientific">Chlamydia crocodili</name>
    <dbReference type="NCBI Taxonomy" id="2766982"/>
    <lineage>
        <taxon>Bacteria</taxon>
        <taxon>Pseudomonadati</taxon>
        <taxon>Chlamydiota</taxon>
        <taxon>Chlamydiia</taxon>
        <taxon>Chlamydiales</taxon>
        <taxon>Chlamydiaceae</taxon>
        <taxon>Chlamydia/Chlamydophila group</taxon>
        <taxon>Chlamydia</taxon>
    </lineage>
</organism>
<dbReference type="Proteomes" id="UP000680625">
    <property type="component" value="Chromosome"/>
</dbReference>
<dbReference type="Pfam" id="PF07548">
    <property type="entry name" value="ChlamPMP_M"/>
    <property type="match status" value="1"/>
</dbReference>
<evidence type="ECO:0000256" key="6">
    <source>
        <dbReference type="ARBA" id="ARBA00022525"/>
    </source>
</evidence>
<dbReference type="PROSITE" id="PS51208">
    <property type="entry name" value="AUTOTRANSPORTER"/>
    <property type="match status" value="1"/>
</dbReference>
<dbReference type="InterPro" id="IPR036709">
    <property type="entry name" value="Autotransporte_beta_dom_sf"/>
</dbReference>
<evidence type="ECO:0000256" key="4">
    <source>
        <dbReference type="ARBA" id="ARBA00022452"/>
    </source>
</evidence>
<evidence type="ECO:0000256" key="10">
    <source>
        <dbReference type="ARBA" id="ARBA00023237"/>
    </source>
</evidence>
<name>A0ABX8CCU4_9CHLA</name>
<dbReference type="EMBL" id="CP060791">
    <property type="protein sequence ID" value="QVE48825.1"/>
    <property type="molecule type" value="Genomic_DNA"/>
</dbReference>
<reference evidence="12 13" key="1">
    <citation type="submission" date="2020-08" db="EMBL/GenBank/DDBJ databases">
        <title>Isolation and characterization of novel Chlamydia from Siamese crocodiles (Crocodylus siamensis).</title>
        <authorList>
            <person name="Sariya L."/>
        </authorList>
    </citation>
    <scope>NUCLEOTIDE SEQUENCE [LARGE SCALE GENOMIC DNA]</scope>
    <source>
        <strain evidence="12 13">No. 12</strain>
    </source>
</reference>
<dbReference type="NCBIfam" id="TIGR01376">
    <property type="entry name" value="POMP_repeat"/>
    <property type="match status" value="3"/>
</dbReference>
<dbReference type="GeneID" id="301704733"/>
<keyword evidence="7" id="KW-0812">Transmembrane</keyword>
<gene>
    <name evidence="12" type="ORF">H9Q19_03845</name>
</gene>
<dbReference type="Pfam" id="PF03797">
    <property type="entry name" value="Autotransporter"/>
    <property type="match status" value="1"/>
</dbReference>
<protein>
    <submittedName>
        <fullName evidence="12">Pmp family polymorphic membrane protein autotransporter adhesin</fullName>
    </submittedName>
</protein>